<accession>A0ABV8SMQ0</accession>
<name>A0ABV8SMQ0_9GAMM</name>
<organism evidence="7 8">
    <name type="scientific">Steroidobacter flavus</name>
    <dbReference type="NCBI Taxonomy" id="1842136"/>
    <lineage>
        <taxon>Bacteria</taxon>
        <taxon>Pseudomonadati</taxon>
        <taxon>Pseudomonadota</taxon>
        <taxon>Gammaproteobacteria</taxon>
        <taxon>Steroidobacterales</taxon>
        <taxon>Steroidobacteraceae</taxon>
        <taxon>Steroidobacter</taxon>
    </lineage>
</organism>
<comment type="caution">
    <text evidence="7">The sequence shown here is derived from an EMBL/GenBank/DDBJ whole genome shotgun (WGS) entry which is preliminary data.</text>
</comment>
<dbReference type="SUPFAM" id="SSF46689">
    <property type="entry name" value="Homeodomain-like"/>
    <property type="match status" value="1"/>
</dbReference>
<reference evidence="8" key="1">
    <citation type="journal article" date="2019" name="Int. J. Syst. Evol. Microbiol.">
        <title>The Global Catalogue of Microorganisms (GCM) 10K type strain sequencing project: providing services to taxonomists for standard genome sequencing and annotation.</title>
        <authorList>
            <consortium name="The Broad Institute Genomics Platform"/>
            <consortium name="The Broad Institute Genome Sequencing Center for Infectious Disease"/>
            <person name="Wu L."/>
            <person name="Ma J."/>
        </authorList>
    </citation>
    <scope>NUCLEOTIDE SEQUENCE [LARGE SCALE GENOMIC DNA]</scope>
    <source>
        <strain evidence="8">CGMCC 1.10759</strain>
    </source>
</reference>
<keyword evidence="4" id="KW-0804">Transcription</keyword>
<dbReference type="PANTHER" id="PTHR32071">
    <property type="entry name" value="TRANSCRIPTIONAL REGULATORY PROTEIN"/>
    <property type="match status" value="1"/>
</dbReference>
<keyword evidence="3" id="KW-0805">Transcription regulation</keyword>
<dbReference type="Gene3D" id="3.40.50.300">
    <property type="entry name" value="P-loop containing nucleotide triphosphate hydrolases"/>
    <property type="match status" value="1"/>
</dbReference>
<dbReference type="InterPro" id="IPR003593">
    <property type="entry name" value="AAA+_ATPase"/>
</dbReference>
<dbReference type="InterPro" id="IPR002197">
    <property type="entry name" value="HTH_Fis"/>
</dbReference>
<dbReference type="InterPro" id="IPR002078">
    <property type="entry name" value="Sigma_54_int"/>
</dbReference>
<dbReference type="PROSITE" id="PS00688">
    <property type="entry name" value="SIGMA54_INTERACT_3"/>
    <property type="match status" value="1"/>
</dbReference>
<keyword evidence="2" id="KW-0067">ATP-binding</keyword>
<dbReference type="InterPro" id="IPR025944">
    <property type="entry name" value="Sigma_54_int_dom_CS"/>
</dbReference>
<dbReference type="CDD" id="cd00009">
    <property type="entry name" value="AAA"/>
    <property type="match status" value="1"/>
</dbReference>
<protein>
    <submittedName>
        <fullName evidence="7">Sigma-54 interaction domain-containing protein</fullName>
    </submittedName>
</protein>
<dbReference type="Gene3D" id="1.10.10.60">
    <property type="entry name" value="Homeodomain-like"/>
    <property type="match status" value="1"/>
</dbReference>
<gene>
    <name evidence="7" type="ORF">ACFPN2_07305</name>
</gene>
<dbReference type="PRINTS" id="PR01590">
    <property type="entry name" value="HTHFIS"/>
</dbReference>
<evidence type="ECO:0000313" key="8">
    <source>
        <dbReference type="Proteomes" id="UP001595904"/>
    </source>
</evidence>
<dbReference type="Pfam" id="PF02954">
    <property type="entry name" value="HTH_8"/>
    <property type="match status" value="1"/>
</dbReference>
<dbReference type="Pfam" id="PF00158">
    <property type="entry name" value="Sigma54_activat"/>
    <property type="match status" value="1"/>
</dbReference>
<evidence type="ECO:0000259" key="6">
    <source>
        <dbReference type="PROSITE" id="PS50045"/>
    </source>
</evidence>
<dbReference type="Gene3D" id="1.10.8.60">
    <property type="match status" value="1"/>
</dbReference>
<keyword evidence="1" id="KW-0547">Nucleotide-binding</keyword>
<evidence type="ECO:0000256" key="3">
    <source>
        <dbReference type="ARBA" id="ARBA00023015"/>
    </source>
</evidence>
<feature type="region of interest" description="Disordered" evidence="5">
    <location>
        <begin position="1"/>
        <end position="28"/>
    </location>
</feature>
<proteinExistence type="predicted"/>
<dbReference type="InterPro" id="IPR027417">
    <property type="entry name" value="P-loop_NTPase"/>
</dbReference>
<evidence type="ECO:0000256" key="1">
    <source>
        <dbReference type="ARBA" id="ARBA00022741"/>
    </source>
</evidence>
<dbReference type="InterPro" id="IPR025662">
    <property type="entry name" value="Sigma_54_int_dom_ATP-bd_1"/>
</dbReference>
<dbReference type="SMART" id="SM00382">
    <property type="entry name" value="AAA"/>
    <property type="match status" value="1"/>
</dbReference>
<feature type="domain" description="Sigma-54 factor interaction" evidence="6">
    <location>
        <begin position="38"/>
        <end position="266"/>
    </location>
</feature>
<dbReference type="RefSeq" id="WP_380595957.1">
    <property type="nucleotide sequence ID" value="NZ_JBHSDU010000003.1"/>
</dbReference>
<dbReference type="PANTHER" id="PTHR32071:SF113">
    <property type="entry name" value="ALGINATE BIOSYNTHESIS TRANSCRIPTIONAL REGULATORY PROTEIN ALGB"/>
    <property type="match status" value="1"/>
</dbReference>
<sequence length="347" mass="38129">MTVNTSAADLWTGRGSFRPEDARHDSDDEFRPSGLGRLLGGCALMTELFHRLQRVAPTGVSVLLTGESGTGKELVAETIHCLSAGREEPFVAVNCGAIPSTLVEAELFGYEKGSFTGAVRSQAGYFERAGRGTLFLDEAGEMPLDMQVKLLRALESRRFYRVGGERDIPLQARVVAATNRPLADALAENRFRADLLYRLAVFHLHIPALRRRGEDVCLLARVFLNRLNEAEGASKEFSVDSLRYLKEHSWPGNVRELCNTVQRAFILADDEIDLRGASECGADVSEVSAVADSEVTFRQGMSLSAVERVVIKETLRRCSGNKTRTAAVLGISVKTLYNKLNEYSALD</sequence>
<evidence type="ECO:0000256" key="5">
    <source>
        <dbReference type="SAM" id="MobiDB-lite"/>
    </source>
</evidence>
<dbReference type="SUPFAM" id="SSF52540">
    <property type="entry name" value="P-loop containing nucleoside triphosphate hydrolases"/>
    <property type="match status" value="1"/>
</dbReference>
<dbReference type="Proteomes" id="UP001595904">
    <property type="component" value="Unassembled WGS sequence"/>
</dbReference>
<keyword evidence="8" id="KW-1185">Reference proteome</keyword>
<dbReference type="InterPro" id="IPR058031">
    <property type="entry name" value="AAA_lid_NorR"/>
</dbReference>
<dbReference type="EMBL" id="JBHSDU010000003">
    <property type="protein sequence ID" value="MFC4308884.1"/>
    <property type="molecule type" value="Genomic_DNA"/>
</dbReference>
<dbReference type="PROSITE" id="PS00675">
    <property type="entry name" value="SIGMA54_INTERACT_1"/>
    <property type="match status" value="1"/>
</dbReference>
<dbReference type="Pfam" id="PF25601">
    <property type="entry name" value="AAA_lid_14"/>
    <property type="match status" value="1"/>
</dbReference>
<dbReference type="InterPro" id="IPR009057">
    <property type="entry name" value="Homeodomain-like_sf"/>
</dbReference>
<feature type="compositionally biased region" description="Basic and acidic residues" evidence="5">
    <location>
        <begin position="17"/>
        <end position="28"/>
    </location>
</feature>
<evidence type="ECO:0000313" key="7">
    <source>
        <dbReference type="EMBL" id="MFC4308884.1"/>
    </source>
</evidence>
<dbReference type="PROSITE" id="PS50045">
    <property type="entry name" value="SIGMA54_INTERACT_4"/>
    <property type="match status" value="1"/>
</dbReference>
<evidence type="ECO:0000256" key="4">
    <source>
        <dbReference type="ARBA" id="ARBA00023163"/>
    </source>
</evidence>
<evidence type="ECO:0000256" key="2">
    <source>
        <dbReference type="ARBA" id="ARBA00022840"/>
    </source>
</evidence>